<dbReference type="HOGENOM" id="CLU_2703110_0_0_11"/>
<dbReference type="AlphaFoldDB" id="Q82QM2"/>
<dbReference type="Proteomes" id="UP000000428">
    <property type="component" value="Chromosome"/>
</dbReference>
<dbReference type="EMBL" id="BA000030">
    <property type="protein sequence ID" value="BAC68193.1"/>
    <property type="molecule type" value="Genomic_DNA"/>
</dbReference>
<reference evidence="1 2" key="2">
    <citation type="journal article" date="2003" name="Nat. Biotechnol.">
        <title>Complete genome sequence and comparative analysis of the industrial microorganism Streptomyces avermitilis.</title>
        <authorList>
            <person name="Ikeda H."/>
            <person name="Ishikawa J."/>
            <person name="Hanamoto A."/>
            <person name="Shinose M."/>
            <person name="Kikuchi H."/>
            <person name="Shiba T."/>
            <person name="Sakaki Y."/>
            <person name="Hattori M."/>
            <person name="Omura S."/>
        </authorList>
    </citation>
    <scope>NUCLEOTIDE SEQUENCE [LARGE SCALE GENOMIC DNA]</scope>
    <source>
        <strain evidence="2">ATCC 31267 / DSM 46492 / JCM 5070 / NBRC 14893 / NCIMB 12804 / NRRL 8165 / MA-4680</strain>
    </source>
</reference>
<organism evidence="1 2">
    <name type="scientific">Streptomyces avermitilis (strain ATCC 31267 / DSM 46492 / JCM 5070 / NBRC 14893 / NCIMB 12804 / NRRL 8165 / MA-4680)</name>
    <dbReference type="NCBI Taxonomy" id="227882"/>
    <lineage>
        <taxon>Bacteria</taxon>
        <taxon>Bacillati</taxon>
        <taxon>Actinomycetota</taxon>
        <taxon>Actinomycetes</taxon>
        <taxon>Kitasatosporales</taxon>
        <taxon>Streptomycetaceae</taxon>
        <taxon>Streptomyces</taxon>
    </lineage>
</organism>
<evidence type="ECO:0000313" key="2">
    <source>
        <dbReference type="Proteomes" id="UP000000428"/>
    </source>
</evidence>
<name>Q82QM2_STRAW</name>
<reference evidence="1 2" key="1">
    <citation type="journal article" date="2001" name="Proc. Natl. Acad. Sci. U.S.A.">
        <title>Genome sequence of an industrial microorganism Streptomyces avermitilis: deducing the ability of producing secondary metabolites.</title>
        <authorList>
            <person name="Omura S."/>
            <person name="Ikeda H."/>
            <person name="Ishikawa J."/>
            <person name="Hanamoto A."/>
            <person name="Takahashi C."/>
            <person name="Shinose M."/>
            <person name="Takahashi Y."/>
            <person name="Horikawa H."/>
            <person name="Nakazawa H."/>
            <person name="Osonoe T."/>
            <person name="Kikuchi H."/>
            <person name="Shiba T."/>
            <person name="Sakaki Y."/>
            <person name="Hattori M."/>
        </authorList>
    </citation>
    <scope>NUCLEOTIDE SEQUENCE [LARGE SCALE GENOMIC DNA]</scope>
    <source>
        <strain evidence="2">ATCC 31267 / DSM 46492 / JCM 5070 / NBRC 14893 / NCIMB 12804 / NRRL 8165 / MA-4680</strain>
    </source>
</reference>
<keyword evidence="2" id="KW-1185">Reference proteome</keyword>
<reference evidence="1 2" key="3">
    <citation type="journal article" date="2014" name="J. Ind. Microbiol. Biotechnol.">
        <title>Genome mining of the Streptomyces avermitilis genome and development of genome-minimized hosts for heterologous expression of biosynthetic gene clusters.</title>
        <authorList>
            <person name="Ikeda H."/>
            <person name="Shin-ya K."/>
            <person name="Omura S."/>
        </authorList>
    </citation>
    <scope>NUCLEOTIDE SEQUENCE [LARGE SCALE GENOMIC DNA]</scope>
    <source>
        <strain evidence="2">ATCC 31267 / DSM 46492 / JCM 5070 / NBRC 14893 / NCIMB 12804 / NRRL 8165 / MA-4680</strain>
    </source>
</reference>
<sequence>MVSKRRSAAPGRGSRAAVLGMVLPASDVGDHEELVAAEVHHHPGVRALGVLVGGVLFRTPPRGPPAGNRSRTV</sequence>
<dbReference type="KEGG" id="sma:SAVERM_483"/>
<evidence type="ECO:0000313" key="1">
    <source>
        <dbReference type="EMBL" id="BAC68193.1"/>
    </source>
</evidence>
<accession>Q82QM2</accession>
<protein>
    <submittedName>
        <fullName evidence="1">Uncharacterized protein</fullName>
    </submittedName>
</protein>
<gene>
    <name evidence="1" type="ORF">SAVERM_483</name>
</gene>
<proteinExistence type="predicted"/>